<proteinExistence type="predicted"/>
<dbReference type="PRINTS" id="PR00625">
    <property type="entry name" value="JDOMAIN"/>
</dbReference>
<dbReference type="Proteomes" id="UP000036987">
    <property type="component" value="Unassembled WGS sequence"/>
</dbReference>
<dbReference type="OrthoDB" id="550424at2759"/>
<dbReference type="SMART" id="SM00271">
    <property type="entry name" value="DnaJ"/>
    <property type="match status" value="1"/>
</dbReference>
<dbReference type="SUPFAM" id="SSF46565">
    <property type="entry name" value="Chaperone J-domain"/>
    <property type="match status" value="1"/>
</dbReference>
<dbReference type="Gene3D" id="2.60.260.20">
    <property type="entry name" value="Urease metallochaperone UreE, N-terminal domain"/>
    <property type="match status" value="2"/>
</dbReference>
<dbReference type="PROSITE" id="PS50076">
    <property type="entry name" value="DNAJ_2"/>
    <property type="match status" value="1"/>
</dbReference>
<dbReference type="Pfam" id="PF01556">
    <property type="entry name" value="DnaJ_C"/>
    <property type="match status" value="1"/>
</dbReference>
<dbReference type="PANTHER" id="PTHR24078:SF532">
    <property type="entry name" value="J DOMAIN-CONTAINING PROTEIN"/>
    <property type="match status" value="1"/>
</dbReference>
<dbReference type="EMBL" id="LFYR01001213">
    <property type="protein sequence ID" value="KMZ63726.1"/>
    <property type="molecule type" value="Genomic_DNA"/>
</dbReference>
<protein>
    <submittedName>
        <fullName evidence="3">Chaperone protein dnaJ</fullName>
    </submittedName>
</protein>
<dbReference type="FunFam" id="2.60.260.20:FF:000006">
    <property type="entry name" value="DnaJ subfamily B member 13"/>
    <property type="match status" value="1"/>
</dbReference>
<dbReference type="InterPro" id="IPR001623">
    <property type="entry name" value="DnaJ_domain"/>
</dbReference>
<dbReference type="InterPro" id="IPR036869">
    <property type="entry name" value="J_dom_sf"/>
</dbReference>
<dbReference type="InterPro" id="IPR018253">
    <property type="entry name" value="DnaJ_domain_CS"/>
</dbReference>
<dbReference type="Gene3D" id="1.10.287.110">
    <property type="entry name" value="DnaJ domain"/>
    <property type="match status" value="1"/>
</dbReference>
<evidence type="ECO:0000256" key="1">
    <source>
        <dbReference type="ARBA" id="ARBA00023186"/>
    </source>
</evidence>
<keyword evidence="1" id="KW-0143">Chaperone</keyword>
<dbReference type="InterPro" id="IPR051339">
    <property type="entry name" value="DnaJ_subfamily_B"/>
</dbReference>
<dbReference type="STRING" id="29655.A0A0K9P3W0"/>
<dbReference type="GO" id="GO:0006457">
    <property type="term" value="P:protein folding"/>
    <property type="evidence" value="ECO:0007669"/>
    <property type="project" value="InterPro"/>
</dbReference>
<evidence type="ECO:0000313" key="4">
    <source>
        <dbReference type="Proteomes" id="UP000036987"/>
    </source>
</evidence>
<reference evidence="4" key="1">
    <citation type="journal article" date="2016" name="Nature">
        <title>The genome of the seagrass Zostera marina reveals angiosperm adaptation to the sea.</title>
        <authorList>
            <person name="Olsen J.L."/>
            <person name="Rouze P."/>
            <person name="Verhelst B."/>
            <person name="Lin Y.-C."/>
            <person name="Bayer T."/>
            <person name="Collen J."/>
            <person name="Dattolo E."/>
            <person name="De Paoli E."/>
            <person name="Dittami S."/>
            <person name="Maumus F."/>
            <person name="Michel G."/>
            <person name="Kersting A."/>
            <person name="Lauritano C."/>
            <person name="Lohaus R."/>
            <person name="Toepel M."/>
            <person name="Tonon T."/>
            <person name="Vanneste K."/>
            <person name="Amirebrahimi M."/>
            <person name="Brakel J."/>
            <person name="Bostroem C."/>
            <person name="Chovatia M."/>
            <person name="Grimwood J."/>
            <person name="Jenkins J.W."/>
            <person name="Jueterbock A."/>
            <person name="Mraz A."/>
            <person name="Stam W.T."/>
            <person name="Tice H."/>
            <person name="Bornberg-Bauer E."/>
            <person name="Green P.J."/>
            <person name="Pearson G.A."/>
            <person name="Procaccini G."/>
            <person name="Duarte C.M."/>
            <person name="Schmutz J."/>
            <person name="Reusch T.B.H."/>
            <person name="Van de Peer Y."/>
        </authorList>
    </citation>
    <scope>NUCLEOTIDE SEQUENCE [LARGE SCALE GENOMIC DNA]</scope>
    <source>
        <strain evidence="4">cv. Finnish</strain>
    </source>
</reference>
<organism evidence="3 4">
    <name type="scientific">Zostera marina</name>
    <name type="common">Eelgrass</name>
    <dbReference type="NCBI Taxonomy" id="29655"/>
    <lineage>
        <taxon>Eukaryota</taxon>
        <taxon>Viridiplantae</taxon>
        <taxon>Streptophyta</taxon>
        <taxon>Embryophyta</taxon>
        <taxon>Tracheophyta</taxon>
        <taxon>Spermatophyta</taxon>
        <taxon>Magnoliopsida</taxon>
        <taxon>Liliopsida</taxon>
        <taxon>Zosteraceae</taxon>
        <taxon>Zostera</taxon>
    </lineage>
</organism>
<dbReference type="CDD" id="cd06257">
    <property type="entry name" value="DnaJ"/>
    <property type="match status" value="1"/>
</dbReference>
<accession>A0A0K9P3W0</accession>
<comment type="caution">
    <text evidence="3">The sequence shown here is derived from an EMBL/GenBank/DDBJ whole genome shotgun (WGS) entry which is preliminary data.</text>
</comment>
<feature type="domain" description="J" evidence="2">
    <location>
        <begin position="4"/>
        <end position="70"/>
    </location>
</feature>
<gene>
    <name evidence="3" type="ORF">ZOSMA_3G02110</name>
</gene>
<dbReference type="GO" id="GO:0051082">
    <property type="term" value="F:unfolded protein binding"/>
    <property type="evidence" value="ECO:0000318"/>
    <property type="project" value="GO_Central"/>
</dbReference>
<dbReference type="PROSITE" id="PS00636">
    <property type="entry name" value="DNAJ_1"/>
    <property type="match status" value="1"/>
</dbReference>
<dbReference type="Pfam" id="PF00226">
    <property type="entry name" value="DnaJ"/>
    <property type="match status" value="1"/>
</dbReference>
<dbReference type="InterPro" id="IPR002939">
    <property type="entry name" value="DnaJ_C"/>
</dbReference>
<name>A0A0K9P3W0_ZOSMR</name>
<dbReference type="GO" id="GO:0005829">
    <property type="term" value="C:cytosol"/>
    <property type="evidence" value="ECO:0000318"/>
    <property type="project" value="GO_Central"/>
</dbReference>
<dbReference type="CDD" id="cd10747">
    <property type="entry name" value="DnaJ_C"/>
    <property type="match status" value="1"/>
</dbReference>
<evidence type="ECO:0000313" key="3">
    <source>
        <dbReference type="EMBL" id="KMZ63726.1"/>
    </source>
</evidence>
<dbReference type="SUPFAM" id="SSF49493">
    <property type="entry name" value="HSP40/DnaJ peptide-binding domain"/>
    <property type="match status" value="2"/>
</dbReference>
<evidence type="ECO:0000259" key="2">
    <source>
        <dbReference type="PROSITE" id="PS50076"/>
    </source>
</evidence>
<dbReference type="GO" id="GO:0051087">
    <property type="term" value="F:protein-folding chaperone binding"/>
    <property type="evidence" value="ECO:0000318"/>
    <property type="project" value="GO_Central"/>
</dbReference>
<dbReference type="AlphaFoldDB" id="A0A0K9P3W0"/>
<dbReference type="InterPro" id="IPR008971">
    <property type="entry name" value="HSP40/DnaJ_pept-bd"/>
</dbReference>
<keyword evidence="4" id="KW-1185">Reference proteome</keyword>
<dbReference type="PANTHER" id="PTHR24078">
    <property type="entry name" value="DNAJ HOMOLOG SUBFAMILY C MEMBER"/>
    <property type="match status" value="1"/>
</dbReference>
<sequence>MESNHYQTLEVERSINVDELKKAYRKLILKWHPDKNPNNVKEAEEMFKKITCAYDVLNNPEKRAVYDESIGPPPTHTKMSREFDLVGDLHGVFSQYFRIFDTNGNAVWIHTSLDRKRKSSDTPDAPDLERELPCTLEELYTGTIKKRRIVNDHIGEAGEILNIAVFAGHTRTTKIIFPQKGGGNFLNGFNDLVFIVKEMRHKLFTRVGNDLIVTLKIGLADALAGYTVRLTTLDGRNLVIPIDSIIHPDYEEVVVGEGMPILKEFKKKGNLIIKFDIMFPLSLTPEQKIIIAQNVSQSEDED</sequence>
<dbReference type="GO" id="GO:0005783">
    <property type="term" value="C:endoplasmic reticulum"/>
    <property type="evidence" value="ECO:0007669"/>
    <property type="project" value="UniProtKB-ARBA"/>
</dbReference>